<accession>A0A1V9E2D8</accession>
<keyword evidence="3" id="KW-1185">Reference proteome</keyword>
<dbReference type="OrthoDB" id="9808066at2"/>
<evidence type="ECO:0008006" key="4">
    <source>
        <dbReference type="Google" id="ProtNLM"/>
    </source>
</evidence>
<reference evidence="3" key="1">
    <citation type="submission" date="2016-04" db="EMBL/GenBank/DDBJ databases">
        <authorList>
            <person name="Chen L."/>
            <person name="Zhuang W."/>
            <person name="Wang G."/>
        </authorList>
    </citation>
    <scope>NUCLEOTIDE SEQUENCE [LARGE SCALE GENOMIC DNA]</scope>
    <source>
        <strain evidence="3">17621</strain>
    </source>
</reference>
<protein>
    <recommendedName>
        <fullName evidence="4">L-rhamnose mutarotase</fullName>
    </recommendedName>
</protein>
<dbReference type="Gene3D" id="3.30.70.100">
    <property type="match status" value="1"/>
</dbReference>
<evidence type="ECO:0000313" key="3">
    <source>
        <dbReference type="Proteomes" id="UP000192610"/>
    </source>
</evidence>
<evidence type="ECO:0000256" key="1">
    <source>
        <dbReference type="SAM" id="SignalP"/>
    </source>
</evidence>
<organism evidence="2 3">
    <name type="scientific">Niastella yeongjuensis</name>
    <dbReference type="NCBI Taxonomy" id="354355"/>
    <lineage>
        <taxon>Bacteria</taxon>
        <taxon>Pseudomonadati</taxon>
        <taxon>Bacteroidota</taxon>
        <taxon>Chitinophagia</taxon>
        <taxon>Chitinophagales</taxon>
        <taxon>Chitinophagaceae</taxon>
        <taxon>Niastella</taxon>
    </lineage>
</organism>
<gene>
    <name evidence="2" type="ORF">A4H97_17895</name>
</gene>
<dbReference type="InterPro" id="IPR008000">
    <property type="entry name" value="Rham/fucose_mutarotase"/>
</dbReference>
<dbReference type="PANTHER" id="PTHR43239">
    <property type="entry name" value="UPF0734 PROTEIN DDB_G0273871/DDB_G0273177"/>
    <property type="match status" value="1"/>
</dbReference>
<dbReference type="InterPro" id="IPR011008">
    <property type="entry name" value="Dimeric_a/b-barrel"/>
</dbReference>
<dbReference type="Pfam" id="PF05336">
    <property type="entry name" value="rhaM"/>
    <property type="match status" value="1"/>
</dbReference>
<proteinExistence type="predicted"/>
<dbReference type="Proteomes" id="UP000192610">
    <property type="component" value="Unassembled WGS sequence"/>
</dbReference>
<dbReference type="EMBL" id="LVXG01000078">
    <property type="protein sequence ID" value="OQP40085.1"/>
    <property type="molecule type" value="Genomic_DNA"/>
</dbReference>
<dbReference type="InterPro" id="IPR052996">
    <property type="entry name" value="Carb_Metab_Mutarotase"/>
</dbReference>
<name>A0A1V9E2D8_9BACT</name>
<sequence length="234" mass="26695">MITTLYRLIFCILLSALSCATQAAVAKPSPGGDPFEAIEIVYSATAHPDIKKIKAFCKSHHIPQSSVYQWQNRAVIFGHIPNVRNNQQRLQQLFPAATVKLYESPFYLFSNQDNCSNKTPAKEWEHIILTANLVSDTIKQREYLQHHATQFKQWPEISQGFCNAGFQQLLIFKNGRQLMLVISIPKGADFEKINSKTTENNPRVNDWNKMMAQYQEGISGTKPGETWVFFEQAK</sequence>
<comment type="caution">
    <text evidence="2">The sequence shown here is derived from an EMBL/GenBank/DDBJ whole genome shotgun (WGS) entry which is preliminary data.</text>
</comment>
<dbReference type="AlphaFoldDB" id="A0A1V9E2D8"/>
<evidence type="ECO:0000313" key="2">
    <source>
        <dbReference type="EMBL" id="OQP40085.1"/>
    </source>
</evidence>
<feature type="chain" id="PRO_5010719804" description="L-rhamnose mutarotase" evidence="1">
    <location>
        <begin position="24"/>
        <end position="234"/>
    </location>
</feature>
<dbReference type="RefSeq" id="WP_081204591.1">
    <property type="nucleotide sequence ID" value="NZ_FOCZ01000003.1"/>
</dbReference>
<keyword evidence="1" id="KW-0732">Signal</keyword>
<dbReference type="GO" id="GO:0016857">
    <property type="term" value="F:racemase and epimerase activity, acting on carbohydrates and derivatives"/>
    <property type="evidence" value="ECO:0007669"/>
    <property type="project" value="InterPro"/>
</dbReference>
<dbReference type="SUPFAM" id="SSF54909">
    <property type="entry name" value="Dimeric alpha+beta barrel"/>
    <property type="match status" value="1"/>
</dbReference>
<feature type="signal peptide" evidence="1">
    <location>
        <begin position="1"/>
        <end position="23"/>
    </location>
</feature>
<dbReference type="PANTHER" id="PTHR43239:SF1">
    <property type="entry name" value="UPF0734 PROTEIN DDB_G0273871_DDB_G0273177"/>
    <property type="match status" value="1"/>
</dbReference>
<dbReference type="PROSITE" id="PS51257">
    <property type="entry name" value="PROKAR_LIPOPROTEIN"/>
    <property type="match status" value="1"/>
</dbReference>
<dbReference type="STRING" id="354355.SAMN05660816_02324"/>